<dbReference type="SUPFAM" id="SSF48403">
    <property type="entry name" value="Ankyrin repeat"/>
    <property type="match status" value="1"/>
</dbReference>
<dbReference type="Gene3D" id="1.25.40.20">
    <property type="entry name" value="Ankyrin repeat-containing domain"/>
    <property type="match status" value="4"/>
</dbReference>
<gene>
    <name evidence="6" type="ORF">QBC37DRAFT_422831</name>
</gene>
<dbReference type="Pfam" id="PF24883">
    <property type="entry name" value="NPHP3_N"/>
    <property type="match status" value="1"/>
</dbReference>
<dbReference type="PANTHER" id="PTHR24193:SF121">
    <property type="entry name" value="ADA2A-CONTAINING COMPLEX COMPONENT 3, ISOFORM D"/>
    <property type="match status" value="1"/>
</dbReference>
<evidence type="ECO:0000256" key="3">
    <source>
        <dbReference type="PROSITE-ProRule" id="PRU00023"/>
    </source>
</evidence>
<feature type="repeat" description="ANK" evidence="3">
    <location>
        <begin position="1244"/>
        <end position="1273"/>
    </location>
</feature>
<feature type="region of interest" description="Disordered" evidence="4">
    <location>
        <begin position="349"/>
        <end position="386"/>
    </location>
</feature>
<evidence type="ECO:0000313" key="6">
    <source>
        <dbReference type="EMBL" id="KAK4213526.1"/>
    </source>
</evidence>
<keyword evidence="7" id="KW-1185">Reference proteome</keyword>
<feature type="compositionally biased region" description="Basic and acidic residues" evidence="4">
    <location>
        <begin position="61"/>
        <end position="87"/>
    </location>
</feature>
<dbReference type="InterPro" id="IPR056884">
    <property type="entry name" value="NPHP3-like_N"/>
</dbReference>
<dbReference type="SMART" id="SM00248">
    <property type="entry name" value="ANK"/>
    <property type="match status" value="7"/>
</dbReference>
<dbReference type="InterPro" id="IPR029058">
    <property type="entry name" value="AB_hydrolase_fold"/>
</dbReference>
<protein>
    <recommendedName>
        <fullName evidence="5">Nephrocystin 3-like N-terminal domain-containing protein</fullName>
    </recommendedName>
</protein>
<dbReference type="Gene3D" id="3.40.50.300">
    <property type="entry name" value="P-loop containing nucleotide triphosphate hydrolases"/>
    <property type="match status" value="1"/>
</dbReference>
<evidence type="ECO:0000256" key="4">
    <source>
        <dbReference type="SAM" id="MobiDB-lite"/>
    </source>
</evidence>
<dbReference type="InterPro" id="IPR050663">
    <property type="entry name" value="Ankyrin-SOCS_Box"/>
</dbReference>
<keyword evidence="2 3" id="KW-0040">ANK repeat</keyword>
<dbReference type="InterPro" id="IPR002110">
    <property type="entry name" value="Ankyrin_rpt"/>
</dbReference>
<dbReference type="InterPro" id="IPR027417">
    <property type="entry name" value="P-loop_NTPase"/>
</dbReference>
<name>A0AAN6Y8W9_9PEZI</name>
<evidence type="ECO:0000313" key="7">
    <source>
        <dbReference type="Proteomes" id="UP001301769"/>
    </source>
</evidence>
<feature type="compositionally biased region" description="Polar residues" evidence="4">
    <location>
        <begin position="354"/>
        <end position="386"/>
    </location>
</feature>
<dbReference type="Proteomes" id="UP001301769">
    <property type="component" value="Unassembled WGS sequence"/>
</dbReference>
<dbReference type="GO" id="GO:0005634">
    <property type="term" value="C:nucleus"/>
    <property type="evidence" value="ECO:0007669"/>
    <property type="project" value="TreeGrafter"/>
</dbReference>
<organism evidence="6 7">
    <name type="scientific">Rhypophila decipiens</name>
    <dbReference type="NCBI Taxonomy" id="261697"/>
    <lineage>
        <taxon>Eukaryota</taxon>
        <taxon>Fungi</taxon>
        <taxon>Dikarya</taxon>
        <taxon>Ascomycota</taxon>
        <taxon>Pezizomycotina</taxon>
        <taxon>Sordariomycetes</taxon>
        <taxon>Sordariomycetidae</taxon>
        <taxon>Sordariales</taxon>
        <taxon>Naviculisporaceae</taxon>
        <taxon>Rhypophila</taxon>
    </lineage>
</organism>
<dbReference type="SUPFAM" id="SSF52540">
    <property type="entry name" value="P-loop containing nucleoside triphosphate hydrolases"/>
    <property type="match status" value="1"/>
</dbReference>
<proteinExistence type="predicted"/>
<dbReference type="PROSITE" id="PS50088">
    <property type="entry name" value="ANK_REPEAT"/>
    <property type="match status" value="1"/>
</dbReference>
<feature type="domain" description="Nephrocystin 3-like N-terminal" evidence="5">
    <location>
        <begin position="426"/>
        <end position="602"/>
    </location>
</feature>
<reference evidence="6" key="2">
    <citation type="submission" date="2023-05" db="EMBL/GenBank/DDBJ databases">
        <authorList>
            <consortium name="Lawrence Berkeley National Laboratory"/>
            <person name="Steindorff A."/>
            <person name="Hensen N."/>
            <person name="Bonometti L."/>
            <person name="Westerberg I."/>
            <person name="Brannstrom I.O."/>
            <person name="Guillou S."/>
            <person name="Cros-Aarteil S."/>
            <person name="Calhoun S."/>
            <person name="Haridas S."/>
            <person name="Kuo A."/>
            <person name="Mondo S."/>
            <person name="Pangilinan J."/>
            <person name="Riley R."/>
            <person name="Labutti K."/>
            <person name="Andreopoulos B."/>
            <person name="Lipzen A."/>
            <person name="Chen C."/>
            <person name="Yanf M."/>
            <person name="Daum C."/>
            <person name="Ng V."/>
            <person name="Clum A."/>
            <person name="Ohm R."/>
            <person name="Martin F."/>
            <person name="Silar P."/>
            <person name="Natvig D."/>
            <person name="Lalanne C."/>
            <person name="Gautier V."/>
            <person name="Ament-Velasquez S.L."/>
            <person name="Kruys A."/>
            <person name="Hutchinson M.I."/>
            <person name="Powell A.J."/>
            <person name="Barry K."/>
            <person name="Miller A.N."/>
            <person name="Grigoriev I.V."/>
            <person name="Debuchy R."/>
            <person name="Gladieux P."/>
            <person name="Thoren M.H."/>
            <person name="Johannesson H."/>
        </authorList>
    </citation>
    <scope>NUCLEOTIDE SEQUENCE</scope>
    <source>
        <strain evidence="6">PSN293</strain>
    </source>
</reference>
<keyword evidence="1" id="KW-0677">Repeat</keyword>
<reference evidence="6" key="1">
    <citation type="journal article" date="2023" name="Mol. Phylogenet. Evol.">
        <title>Genome-scale phylogeny and comparative genomics of the fungal order Sordariales.</title>
        <authorList>
            <person name="Hensen N."/>
            <person name="Bonometti L."/>
            <person name="Westerberg I."/>
            <person name="Brannstrom I.O."/>
            <person name="Guillou S."/>
            <person name="Cros-Aarteil S."/>
            <person name="Calhoun S."/>
            <person name="Haridas S."/>
            <person name="Kuo A."/>
            <person name="Mondo S."/>
            <person name="Pangilinan J."/>
            <person name="Riley R."/>
            <person name="LaButti K."/>
            <person name="Andreopoulos B."/>
            <person name="Lipzen A."/>
            <person name="Chen C."/>
            <person name="Yan M."/>
            <person name="Daum C."/>
            <person name="Ng V."/>
            <person name="Clum A."/>
            <person name="Steindorff A."/>
            <person name="Ohm R.A."/>
            <person name="Martin F."/>
            <person name="Silar P."/>
            <person name="Natvig D.O."/>
            <person name="Lalanne C."/>
            <person name="Gautier V."/>
            <person name="Ament-Velasquez S.L."/>
            <person name="Kruys A."/>
            <person name="Hutchinson M.I."/>
            <person name="Powell A.J."/>
            <person name="Barry K."/>
            <person name="Miller A.N."/>
            <person name="Grigoriev I.V."/>
            <person name="Debuchy R."/>
            <person name="Gladieux P."/>
            <person name="Hiltunen Thoren M."/>
            <person name="Johannesson H."/>
        </authorList>
    </citation>
    <scope>NUCLEOTIDE SEQUENCE</scope>
    <source>
        <strain evidence="6">PSN293</strain>
    </source>
</reference>
<dbReference type="GO" id="GO:0045944">
    <property type="term" value="P:positive regulation of transcription by RNA polymerase II"/>
    <property type="evidence" value="ECO:0007669"/>
    <property type="project" value="TreeGrafter"/>
</dbReference>
<accession>A0AAN6Y8W9</accession>
<dbReference type="Pfam" id="PF12796">
    <property type="entry name" value="Ank_2"/>
    <property type="match status" value="1"/>
</dbReference>
<dbReference type="InterPro" id="IPR036770">
    <property type="entry name" value="Ankyrin_rpt-contain_sf"/>
</dbReference>
<dbReference type="GO" id="GO:0000976">
    <property type="term" value="F:transcription cis-regulatory region binding"/>
    <property type="evidence" value="ECO:0007669"/>
    <property type="project" value="TreeGrafter"/>
</dbReference>
<dbReference type="PANTHER" id="PTHR24193">
    <property type="entry name" value="ANKYRIN REPEAT PROTEIN"/>
    <property type="match status" value="1"/>
</dbReference>
<comment type="caution">
    <text evidence="6">The sequence shown here is derived from an EMBL/GenBank/DDBJ whole genome shotgun (WGS) entry which is preliminary data.</text>
</comment>
<evidence type="ECO:0000256" key="1">
    <source>
        <dbReference type="ARBA" id="ARBA00022737"/>
    </source>
</evidence>
<evidence type="ECO:0000256" key="2">
    <source>
        <dbReference type="ARBA" id="ARBA00023043"/>
    </source>
</evidence>
<dbReference type="EMBL" id="MU858107">
    <property type="protein sequence ID" value="KAK4213526.1"/>
    <property type="molecule type" value="Genomic_DNA"/>
</dbReference>
<dbReference type="Gene3D" id="3.40.50.1820">
    <property type="entry name" value="alpha/beta hydrolase"/>
    <property type="match status" value="1"/>
</dbReference>
<feature type="region of interest" description="Disordered" evidence="4">
    <location>
        <begin position="43"/>
        <end position="97"/>
    </location>
</feature>
<sequence>MATSPTVNDKGISVLFEPLNPTIDIVFVHGFTGHPERTWTLKDLKPAQSGSQKADQNGAPCRDETRSGPKRPRSDSLTESSHFDSRRPSKISRVLTSVSSRRSGLSVENEPSTTQQIYWPRDLVPLTVPCARVLAYGYDTNIRSQFNGPISNNTVGDHGWDLLCSLGDIRPDDCSRPLLFVCHSLGGLVSKIALIKSNDCRTVKPQLYTVAQSTVGLFFFGTPHRGADPLGAARGFLTTLAKGFSLKVNESVVSTLMPGGDFLRSIRDGFLSLARTRRWTVYSFQEEYGLSGLLGEKVVDDESSRIDDPRIETTRHIAKNHRDMVRFSGLNDSEYQKVAAALRSVCDKLPSTDLEPTQPDTQARSEEASQLSGTTAAPSRNPSFTTPALVSTTKEVLESRQKLIELLYFDELDKRLNSLKSARAKTCLWFLEKKEYLDWVNFHNHDRHHGFLWIKGKPGAGKSILMKFLEGKAKELAKCPNKVVASFFFFAAGQELERSTLGLYRSLLWQVFDKLPDLAQVLDGFDTSTRRLIIRSGWQLEMLKDTLEKSIKLLGNRELCLFIDALDECNDDDAAEMVSFFEDLGDQAADDNIRLRICFSSRYYPTIMLRTGTEIRLDQEQEHGKDIVRFINAELRLKASRRDEAIRQQILDKSAGIFLWVALVIPMLQKAYESGRKDQIQKNLKDIPPGLDNLFDMILTRDQEYMDDLRLSIQWILFAARPLTLVEYYFALRDANDAEALAFWAGKEITSEDMLSFVESSSKGLGEVARTRSKKKDATVQFIHESVRDYLLLKGGIQKIWPRLEDDFVGMSHESLKTRCFAEMQALHMQAEQSVTVPSDWKCAEKMYLDQLDHISEHKTSPVPVEEMEIEGSDERKQVASVGARPFLDYARFAVLSHADRAQQHGITQLDFITDQFSPTRKLWVSLHNYFEAQKYRHFKQAVSVSYILADLGLHNLLSIHPGTENLSSPDHHGEGRCFNPLGAAVIRKRTEAARVLVAALLPDPALAEGIEDCIASIVSPPTRTVKNFDAFWDLLLDLDHAALLEYYIGLWRTKFIGWCNGQFFKGVKSEPIASLLLRATMDSARSPNSYGSPPQIASLVALGADPNIQVQDDYRPLHWIVQALEEDGPGTKDGVLRIQLANLLQYGADPDARDSLGRTPLHYAKSSGVISSLMTSPRCSKTSLDPECEAQSLPRLENSSKKQAADINIADNDGKTPLFFATSDEHASSLLEYGAQVNVSDNNGDTPLHFATSREHVSVLLEHGANLNAANKLGRTPLFQPFDEIAIALIKAGANVNAVDHSGMTPLFVHDKHEVVQMLFRGHADVNATDNNGRTPLFTKKPHKALLALIEDGADVNARDNNGQTPLHWHCQNQDRNHSNWSGLIHPLLIVATILVKCGADLFATDLEGRKPLDFVSDQSLKDKLLKIYEGAQGSSLSRSRVVEHLWAAIRHDGW</sequence>
<dbReference type="SUPFAM" id="SSF53474">
    <property type="entry name" value="alpha/beta-Hydrolases"/>
    <property type="match status" value="1"/>
</dbReference>
<evidence type="ECO:0000259" key="5">
    <source>
        <dbReference type="Pfam" id="PF24883"/>
    </source>
</evidence>